<dbReference type="EMBL" id="WUXR01000012">
    <property type="protein sequence ID" value="MBM4567527.1"/>
    <property type="molecule type" value="Genomic_DNA"/>
</dbReference>
<dbReference type="SUPFAM" id="SSF51126">
    <property type="entry name" value="Pectin lyase-like"/>
    <property type="match status" value="1"/>
</dbReference>
<organism evidence="3 4">
    <name type="scientific">Rhodococcus hoagii</name>
    <name type="common">Corynebacterium equii</name>
    <dbReference type="NCBI Taxonomy" id="43767"/>
    <lineage>
        <taxon>Bacteria</taxon>
        <taxon>Bacillati</taxon>
        <taxon>Actinomycetota</taxon>
        <taxon>Actinomycetes</taxon>
        <taxon>Mycobacteriales</taxon>
        <taxon>Nocardiaceae</taxon>
        <taxon>Prescottella</taxon>
    </lineage>
</organism>
<evidence type="ECO:0000313" key="4">
    <source>
        <dbReference type="Proteomes" id="UP000808906"/>
    </source>
</evidence>
<proteinExistence type="predicted"/>
<dbReference type="Gene3D" id="2.160.20.10">
    <property type="entry name" value="Single-stranded right-handed beta-helix, Pectin lyase-like"/>
    <property type="match status" value="1"/>
</dbReference>
<dbReference type="InterPro" id="IPR012334">
    <property type="entry name" value="Pectin_lyas_fold"/>
</dbReference>
<evidence type="ECO:0000259" key="1">
    <source>
        <dbReference type="Pfam" id="PF25692"/>
    </source>
</evidence>
<reference evidence="3" key="1">
    <citation type="submission" date="2019-11" db="EMBL/GenBank/DDBJ databases">
        <title>Spread of Macrolides and rifampicin resistant Rhodococcus equi in clinical isolates in the USA.</title>
        <authorList>
            <person name="Alvarez-Narvaez S."/>
            <person name="Huber L."/>
            <person name="Cohen N.D."/>
            <person name="Slovis N."/>
            <person name="Greiter M."/>
            <person name="Giguere S."/>
            <person name="Hart K."/>
        </authorList>
    </citation>
    <scope>NUCLEOTIDE SEQUENCE</scope>
    <source>
        <strain evidence="3">Lh_17</strain>
    </source>
</reference>
<accession>A0A9Q2PET6</accession>
<comment type="caution">
    <text evidence="3">The sequence shown here is derived from an EMBL/GenBank/DDBJ whole genome shotgun (WGS) entry which is preliminary data.</text>
</comment>
<dbReference type="RefSeq" id="WP_262967434.1">
    <property type="nucleotide sequence ID" value="NZ_JAJNNG010000015.1"/>
</dbReference>
<evidence type="ECO:0000313" key="2">
    <source>
        <dbReference type="EMBL" id="MBM4565381.1"/>
    </source>
</evidence>
<dbReference type="InterPro" id="IPR057996">
    <property type="entry name" value="K52_C"/>
</dbReference>
<gene>
    <name evidence="2" type="ORF">GS441_08030</name>
    <name evidence="3" type="ORF">GS441_19525</name>
</gene>
<dbReference type="Pfam" id="PF25692">
    <property type="entry name" value="Phage_depo_C"/>
    <property type="match status" value="1"/>
</dbReference>
<dbReference type="AlphaFoldDB" id="A0A9Q2PET6"/>
<dbReference type="EMBL" id="WUXR01000002">
    <property type="protein sequence ID" value="MBM4565381.1"/>
    <property type="molecule type" value="Genomic_DNA"/>
</dbReference>
<evidence type="ECO:0000313" key="3">
    <source>
        <dbReference type="EMBL" id="MBM4567527.1"/>
    </source>
</evidence>
<protein>
    <recommendedName>
        <fullName evidence="1">Depolymerase 2 capsule K5-specific C-terminal domain-containing protein</fullName>
    </recommendedName>
</protein>
<dbReference type="Proteomes" id="UP000808906">
    <property type="component" value="Unassembled WGS sequence"/>
</dbReference>
<feature type="domain" description="Depolymerase 2 capsule K5-specific C-terminal" evidence="1">
    <location>
        <begin position="608"/>
        <end position="690"/>
    </location>
</feature>
<name>A0A9Q2PET6_RHOHA</name>
<dbReference type="InterPro" id="IPR011050">
    <property type="entry name" value="Pectin_lyase_fold/virulence"/>
</dbReference>
<sequence length="695" mass="73221">MTHYDQALAVAYDSLDGLETLTGSGRLSETGLNANYVSATAYAKSVVIATADTFPGLDPTGAADSSAALQAAINATPDGARLIVPAGVYKIDAGVAITDRTLTIESYGVTYTKATDGAIFSSAATVDTVYPVTALAAVTVNDENTAPGQRLTVSGSTGWSRGDIVQLVSDDVLPGGLPGGGTNEYRCGQHLMVHAASAGTVDLLGTLYDPMSTNIRVHRMRRHRVVFRGGRFTKTGGGVTVAFTRLVAPEFTDAVVHTTGGQAVSFAGCVGWRADNVVVENAPNIPTSGIFGYGIMNMSSSWGRASRLRIHRVRHAYTNDNTALPAGSTQFHLYGRPFANVVSDSVAIGTDNSAWDTHSGSQAEQFVNCDAIDCYNVYGLRGRGHSVQGGKAVDCQHLLNIFSQTGSNSDSWGHIVDGVHATRITSGNHAIRVDLNPISGALETRKSMIRNVTIDGAAAHTFVVNNGTLEVDGIMVTAAPTQISNAAVFQLDNANVTGTNVSMDHLQNTAGTGIRFVYVKGATQFTLRRGRWDFTSGNSRMTRIVVRAAGATDTVKISDLSMLNKATAPYDTITSASFVDWSAGFELSSVVMASQASIEDAAKLATIANTRAEVVKLQLYSNTSPYTLAALPAGMFRGQMLVMFTLANTNQTITIPNDAAKKILTASGSSIALTGTSLPISFVWNGTNWMQTANV</sequence>